<dbReference type="AlphaFoldDB" id="A0A9W8CFT5"/>
<accession>A0A9W8CFT5</accession>
<keyword evidence="2" id="KW-1185">Reference proteome</keyword>
<feature type="non-terminal residue" evidence="1">
    <location>
        <position position="126"/>
    </location>
</feature>
<dbReference type="Proteomes" id="UP001164776">
    <property type="component" value="Unassembled WGS sequence"/>
</dbReference>
<dbReference type="OrthoDB" id="693219at2759"/>
<sequence>LFHKNIKPLGKCFCSICPGILETATHIFMDCCKVTEVWQSLGIAVTEEELQEPSLIGRGLPFRASVRLVMVILLLWRIWLSRNRLIFDDVRESTRQVVDGFLWDYNFWSCRFKRQEIHVLAWRDFL</sequence>
<name>A0A9W8CFT5_9POAL</name>
<evidence type="ECO:0000313" key="1">
    <source>
        <dbReference type="EMBL" id="KAJ1256555.1"/>
    </source>
</evidence>
<feature type="non-terminal residue" evidence="1">
    <location>
        <position position="1"/>
    </location>
</feature>
<gene>
    <name evidence="1" type="ORF">BS78_K007300</name>
</gene>
<evidence type="ECO:0000313" key="2">
    <source>
        <dbReference type="Proteomes" id="UP001164776"/>
    </source>
</evidence>
<comment type="caution">
    <text evidence="1">The sequence shown here is derived from an EMBL/GenBank/DDBJ whole genome shotgun (WGS) entry which is preliminary data.</text>
</comment>
<reference evidence="1 2" key="1">
    <citation type="submission" date="2022-10" db="EMBL/GenBank/DDBJ databases">
        <title>WGS assembly of Paspalum vaginatum 540-79.</title>
        <authorList>
            <person name="Sun G."/>
            <person name="Wase N."/>
            <person name="Shu S."/>
            <person name="Jenkins J."/>
            <person name="Zhou B."/>
            <person name="Torres-Rodriguez J."/>
            <person name="Chen C."/>
            <person name="Sandor L."/>
            <person name="Plott C."/>
            <person name="Yoshinga Y."/>
            <person name="Daum C."/>
            <person name="Qi P."/>
            <person name="Barry K."/>
            <person name="Lipzen A."/>
            <person name="Berry L."/>
            <person name="Pedersen C."/>
            <person name="Gottilla T."/>
            <person name="Foltz A."/>
            <person name="Yu H."/>
            <person name="O'Malley R."/>
            <person name="Zhang C."/>
            <person name="Devos K."/>
            <person name="Sigmon B."/>
            <person name="Yu B."/>
            <person name="Obata T."/>
            <person name="Schmutz J."/>
            <person name="Schnable J."/>
        </authorList>
    </citation>
    <scope>NUCLEOTIDE SEQUENCE [LARGE SCALE GENOMIC DNA]</scope>
    <source>
        <strain evidence="2">cv. 540-79</strain>
    </source>
</reference>
<organism evidence="1 2">
    <name type="scientific">Paspalum vaginatum</name>
    <name type="common">seashore paspalum</name>
    <dbReference type="NCBI Taxonomy" id="158149"/>
    <lineage>
        <taxon>Eukaryota</taxon>
        <taxon>Viridiplantae</taxon>
        <taxon>Streptophyta</taxon>
        <taxon>Embryophyta</taxon>
        <taxon>Tracheophyta</taxon>
        <taxon>Spermatophyta</taxon>
        <taxon>Magnoliopsida</taxon>
        <taxon>Liliopsida</taxon>
        <taxon>Poales</taxon>
        <taxon>Poaceae</taxon>
        <taxon>PACMAD clade</taxon>
        <taxon>Panicoideae</taxon>
        <taxon>Andropogonodae</taxon>
        <taxon>Paspaleae</taxon>
        <taxon>Paspalinae</taxon>
        <taxon>Paspalum</taxon>
    </lineage>
</organism>
<protein>
    <recommendedName>
        <fullName evidence="3">Reverse transcriptase zinc-binding domain-containing protein</fullName>
    </recommendedName>
</protein>
<proteinExistence type="predicted"/>
<evidence type="ECO:0008006" key="3">
    <source>
        <dbReference type="Google" id="ProtNLM"/>
    </source>
</evidence>
<dbReference type="EMBL" id="MU629502">
    <property type="protein sequence ID" value="KAJ1256555.1"/>
    <property type="molecule type" value="Genomic_DNA"/>
</dbReference>